<feature type="domain" description="EF-hand" evidence="3">
    <location>
        <begin position="171"/>
        <end position="206"/>
    </location>
</feature>
<keyword evidence="2" id="KW-0106">Calcium</keyword>
<reference evidence="4" key="1">
    <citation type="journal article" date="2020" name="BMC">
        <title>Leishmania infection induces a limited differential gene expression in the sand fly midgut.</title>
        <authorList>
            <person name="Coutinho-Abreu I.V."/>
            <person name="Serafim T.D."/>
            <person name="Meneses C."/>
            <person name="Kamhawi S."/>
            <person name="Oliveira F."/>
            <person name="Valenzuela J.G."/>
        </authorList>
    </citation>
    <scope>NUCLEOTIDE SEQUENCE</scope>
    <source>
        <strain evidence="4">Jacobina</strain>
        <tissue evidence="4">Midgut</tissue>
    </source>
</reference>
<protein>
    <recommendedName>
        <fullName evidence="3">EF-hand domain-containing protein</fullName>
    </recommendedName>
</protein>
<feature type="domain" description="EF-hand" evidence="3">
    <location>
        <begin position="19"/>
        <end position="42"/>
    </location>
</feature>
<dbReference type="GO" id="GO:0005509">
    <property type="term" value="F:calcium ion binding"/>
    <property type="evidence" value="ECO:0007669"/>
    <property type="project" value="InterPro"/>
</dbReference>
<accession>A0A7G3ANB5</accession>
<evidence type="ECO:0000259" key="3">
    <source>
        <dbReference type="PROSITE" id="PS50222"/>
    </source>
</evidence>
<evidence type="ECO:0000256" key="1">
    <source>
        <dbReference type="ARBA" id="ARBA00022737"/>
    </source>
</evidence>
<dbReference type="PANTHER" id="PTHR23050">
    <property type="entry name" value="CALCIUM BINDING PROTEIN"/>
    <property type="match status" value="1"/>
</dbReference>
<organism evidence="4">
    <name type="scientific">Lutzomyia longipalpis</name>
    <name type="common">Sand fly</name>
    <dbReference type="NCBI Taxonomy" id="7200"/>
    <lineage>
        <taxon>Eukaryota</taxon>
        <taxon>Metazoa</taxon>
        <taxon>Ecdysozoa</taxon>
        <taxon>Arthropoda</taxon>
        <taxon>Hexapoda</taxon>
        <taxon>Insecta</taxon>
        <taxon>Pterygota</taxon>
        <taxon>Neoptera</taxon>
        <taxon>Endopterygota</taxon>
        <taxon>Diptera</taxon>
        <taxon>Nematocera</taxon>
        <taxon>Psychodoidea</taxon>
        <taxon>Psychodidae</taxon>
        <taxon>Lutzomyia</taxon>
        <taxon>Lutzomyia</taxon>
    </lineage>
</organism>
<feature type="domain" description="EF-hand" evidence="3">
    <location>
        <begin position="58"/>
        <end position="93"/>
    </location>
</feature>
<evidence type="ECO:0000313" key="4">
    <source>
        <dbReference type="EMBL" id="MBC1172726.1"/>
    </source>
</evidence>
<name>A0A7G3ANB5_LUTLO</name>
<dbReference type="InterPro" id="IPR018247">
    <property type="entry name" value="EF_Hand_1_Ca_BS"/>
</dbReference>
<dbReference type="InterPro" id="IPR050145">
    <property type="entry name" value="Centrin_CML-like"/>
</dbReference>
<proteinExistence type="predicted"/>
<dbReference type="SUPFAM" id="SSF47473">
    <property type="entry name" value="EF-hand"/>
    <property type="match status" value="2"/>
</dbReference>
<evidence type="ECO:0000256" key="2">
    <source>
        <dbReference type="ARBA" id="ARBA00022837"/>
    </source>
</evidence>
<dbReference type="VEuPathDB" id="VectorBase:LLONM1_009970"/>
<keyword evidence="1" id="KW-0677">Repeat</keyword>
<feature type="domain" description="EF-hand" evidence="3">
    <location>
        <begin position="100"/>
        <end position="135"/>
    </location>
</feature>
<sequence>MSISDFRKKKLLYVFNVFFDVNQSGEIDIKDFEQAIEKICTLRGWPAGSAKNQETYEEMLKIWEGLRSKADKDNDGQVSVDEWCIMWDAYAKDPSTVMDWQQRYMNFMFDLEDASNDGTIDAREFATVCSCYGTDRKECEEAFAKMSKVSVDEWCIMWDAYAKDPSTVMDWQQRYMNFMFDLEDASNDGTIDAREFATVCSCYGTDRKECEEAFAKMSKGQEEVSREEFAELWQEYFASEDPSAPGNYIFGNLSF</sequence>
<dbReference type="SMART" id="SM00054">
    <property type="entry name" value="EFh"/>
    <property type="match status" value="4"/>
</dbReference>
<dbReference type="InterPro" id="IPR011992">
    <property type="entry name" value="EF-hand-dom_pair"/>
</dbReference>
<dbReference type="PROSITE" id="PS00018">
    <property type="entry name" value="EF_HAND_1"/>
    <property type="match status" value="4"/>
</dbReference>
<dbReference type="InterPro" id="IPR002048">
    <property type="entry name" value="EF_hand_dom"/>
</dbReference>
<dbReference type="EMBL" id="GITU01004023">
    <property type="protein sequence ID" value="MBC1172726.1"/>
    <property type="molecule type" value="Transcribed_RNA"/>
</dbReference>
<dbReference type="PROSITE" id="PS50222">
    <property type="entry name" value="EF_HAND_2"/>
    <property type="match status" value="4"/>
</dbReference>
<dbReference type="AlphaFoldDB" id="A0A7G3ANB5"/>
<dbReference type="Gene3D" id="1.10.238.10">
    <property type="entry name" value="EF-hand"/>
    <property type="match status" value="2"/>
</dbReference>
<dbReference type="Pfam" id="PF13202">
    <property type="entry name" value="EF-hand_5"/>
    <property type="match status" value="2"/>
</dbReference>